<dbReference type="GO" id="GO:0005829">
    <property type="term" value="C:cytosol"/>
    <property type="evidence" value="ECO:0007669"/>
    <property type="project" value="TreeGrafter"/>
</dbReference>
<dbReference type="GO" id="GO:0016562">
    <property type="term" value="P:protein import into peroxisome matrix, receptor recycling"/>
    <property type="evidence" value="ECO:0007669"/>
    <property type="project" value="EnsemblFungi"/>
</dbReference>
<comment type="catalytic activity">
    <reaction evidence="12">
        <text>ATP + H2O = ADP + phosphate + H(+)</text>
        <dbReference type="Rhea" id="RHEA:13065"/>
        <dbReference type="ChEBI" id="CHEBI:15377"/>
        <dbReference type="ChEBI" id="CHEBI:15378"/>
        <dbReference type="ChEBI" id="CHEBI:30616"/>
        <dbReference type="ChEBI" id="CHEBI:43474"/>
        <dbReference type="ChEBI" id="CHEBI:456216"/>
    </reaction>
    <physiologicalReaction direction="left-to-right" evidence="12">
        <dbReference type="Rhea" id="RHEA:13066"/>
    </physiologicalReaction>
</comment>
<accession>G8C1Q0</accession>
<dbReference type="SUPFAM" id="SSF52540">
    <property type="entry name" value="P-loop containing nucleoside triphosphate hydrolases"/>
    <property type="match status" value="2"/>
</dbReference>
<evidence type="ECO:0000256" key="8">
    <source>
        <dbReference type="ARBA" id="ARBA00022927"/>
    </source>
</evidence>
<keyword evidence="7" id="KW-0067">ATP-binding</keyword>
<evidence type="ECO:0000256" key="11">
    <source>
        <dbReference type="ARBA" id="ARBA00034532"/>
    </source>
</evidence>
<evidence type="ECO:0000256" key="12">
    <source>
        <dbReference type="ARBA" id="ARBA00048778"/>
    </source>
</evidence>
<dbReference type="PROSITE" id="PS00674">
    <property type="entry name" value="AAA"/>
    <property type="match status" value="1"/>
</dbReference>
<dbReference type="InterPro" id="IPR027417">
    <property type="entry name" value="P-loop_NTPase"/>
</dbReference>
<dbReference type="STRING" id="1071381.G8C1Q0"/>
<evidence type="ECO:0000256" key="1">
    <source>
        <dbReference type="ARBA" id="ARBA00004370"/>
    </source>
</evidence>
<evidence type="ECO:0000256" key="5">
    <source>
        <dbReference type="ARBA" id="ARBA00022741"/>
    </source>
</evidence>
<evidence type="ECO:0000313" key="16">
    <source>
        <dbReference type="Proteomes" id="UP000005666"/>
    </source>
</evidence>
<dbReference type="InterPro" id="IPR003959">
    <property type="entry name" value="ATPase_AAA_core"/>
</dbReference>
<evidence type="ECO:0000313" key="15">
    <source>
        <dbReference type="EMBL" id="CCE66078.1"/>
    </source>
</evidence>
<dbReference type="InterPro" id="IPR029067">
    <property type="entry name" value="CDC48_domain_2-like_sf"/>
</dbReference>
<keyword evidence="6" id="KW-0378">Hydrolase</keyword>
<protein>
    <recommendedName>
        <fullName evidence="11">Peroxisomal ATPase PEX1</fullName>
    </recommendedName>
    <alternativeName>
        <fullName evidence="10">Peroxin-1</fullName>
    </alternativeName>
</protein>
<keyword evidence="3" id="KW-0813">Transport</keyword>
<keyword evidence="9" id="KW-0472">Membrane</keyword>
<dbReference type="OMA" id="LCYNAYL"/>
<dbReference type="InterPro" id="IPR003593">
    <property type="entry name" value="AAA+_ATPase"/>
</dbReference>
<evidence type="ECO:0000256" key="4">
    <source>
        <dbReference type="ARBA" id="ARBA00022593"/>
    </source>
</evidence>
<dbReference type="GO" id="GO:0140318">
    <property type="term" value="F:protein transporter activity"/>
    <property type="evidence" value="ECO:0007669"/>
    <property type="project" value="EnsemblFungi"/>
</dbReference>
<dbReference type="GO" id="GO:1904949">
    <property type="term" value="C:ATPase complex"/>
    <property type="evidence" value="ECO:0007669"/>
    <property type="project" value="EnsemblFungi"/>
</dbReference>
<dbReference type="HOGENOM" id="CLU_000688_1_1_1"/>
<dbReference type="Gene3D" id="1.10.8.60">
    <property type="match status" value="1"/>
</dbReference>
<evidence type="ECO:0000256" key="10">
    <source>
        <dbReference type="ARBA" id="ARBA00032509"/>
    </source>
</evidence>
<keyword evidence="16" id="KW-1185">Reference proteome</keyword>
<dbReference type="PANTHER" id="PTHR23077:SF12">
    <property type="entry name" value="PEROXISOMAL ATPASE PEX1"/>
    <property type="match status" value="1"/>
</dbReference>
<dbReference type="CDD" id="cd19526">
    <property type="entry name" value="RecA-like_PEX1_r2"/>
    <property type="match status" value="1"/>
</dbReference>
<dbReference type="Pfam" id="PF00004">
    <property type="entry name" value="AAA"/>
    <property type="match status" value="1"/>
</dbReference>
<reference evidence="15 16" key="1">
    <citation type="journal article" date="2011" name="Proc. Natl. Acad. Sci. U.S.A.">
        <title>Evolutionary erosion of yeast sex chromosomes by mating-type switching accidents.</title>
        <authorList>
            <person name="Gordon J.L."/>
            <person name="Armisen D."/>
            <person name="Proux-Wera E."/>
            <person name="Oheigeartaigh S.S."/>
            <person name="Byrne K.P."/>
            <person name="Wolfe K.H."/>
        </authorList>
    </citation>
    <scope>NUCLEOTIDE SEQUENCE [LARGE SCALE GENOMIC DNA]</scope>
    <source>
        <strain evidence="16">ATCC 24235 / CBS 4417 / NBRC 1672 / NRRL Y-8282 / UCD 70-5</strain>
    </source>
</reference>
<feature type="domain" description="AAA+ ATPase" evidence="14">
    <location>
        <begin position="729"/>
        <end position="865"/>
    </location>
</feature>
<dbReference type="RefSeq" id="XP_003688512.1">
    <property type="nucleotide sequence ID" value="XM_003688464.1"/>
</dbReference>
<evidence type="ECO:0000256" key="9">
    <source>
        <dbReference type="ARBA" id="ARBA00023136"/>
    </source>
</evidence>
<dbReference type="GO" id="GO:0005524">
    <property type="term" value="F:ATP binding"/>
    <property type="evidence" value="ECO:0007669"/>
    <property type="project" value="UniProtKB-KW"/>
</dbReference>
<keyword evidence="4" id="KW-0962">Peroxisome biogenesis</keyword>
<dbReference type="InterPro" id="IPR015342">
    <property type="entry name" value="PEX1-N_C-lobe"/>
</dbReference>
<dbReference type="eggNOG" id="KOG0735">
    <property type="taxonomic scope" value="Eukaryota"/>
</dbReference>
<dbReference type="KEGG" id="tpf:TPHA_0O01090"/>
<dbReference type="Pfam" id="PF17862">
    <property type="entry name" value="AAA_lid_3"/>
    <property type="match status" value="1"/>
</dbReference>
<dbReference type="SUPFAM" id="SSF54585">
    <property type="entry name" value="Cdc48 domain 2-like"/>
    <property type="match status" value="1"/>
</dbReference>
<dbReference type="Gene3D" id="3.40.50.300">
    <property type="entry name" value="P-loop containing nucleotide triphosphate hydrolases"/>
    <property type="match status" value="2"/>
</dbReference>
<dbReference type="InterPro" id="IPR050168">
    <property type="entry name" value="AAA_ATPase_domain"/>
</dbReference>
<dbReference type="SMART" id="SM00382">
    <property type="entry name" value="AAA"/>
    <property type="match status" value="2"/>
</dbReference>
<dbReference type="AlphaFoldDB" id="G8C1Q0"/>
<proteinExistence type="inferred from homology"/>
<dbReference type="InterPro" id="IPR041569">
    <property type="entry name" value="AAA_lid_3"/>
</dbReference>
<dbReference type="Pfam" id="PF09262">
    <property type="entry name" value="PEX-1N"/>
    <property type="match status" value="1"/>
</dbReference>
<sequence length="1053" mass="119708">MHKMISNKLYFENINLVFNNEIKGNFIRLPLKIIIELESTNKSINEFGVIIKGHNGKDLTLLGWDGIPSSDSLSLEINPSLLKHGDMVNKEVNVELKHFGDFCLAKEVYVEPTTSNDWEIIEKNAVYFKDYILHQTRFVSLDNDFICYVNNDNNLFCKFKIKKIVINDSRDDNVTSARISEGVLIIVSPLENKSRAKPSKKTPKILQTSYFRSCFYALKNDEHDTIDLTCYINDTLTASKYNFARLTIIQNPMESTDNNKSKSIFVNIKHSKLILENHISLNNYVHDTLLLPVQNGYRVKSEFIDVDHWSSPSKRSDNIKILANFSKLNEAITVDTNAVLNHLLNSKSDVLLVNGMTVLKDNYKLTFKLVDNLNNCIIPFINFNRKWKSNIETEITRNIKKIGNDYENYHYDYMNHEEDILNEEQLAEIIKYVSSPALPSNCILIEGGTGIGKTTLVNKLKLRLTLNSHQYIHYVDCNNILSQGNNFKVDDLSKLIANIVYTAYWYSPSIIIFDNFEVWVPKKERDNPGANQNNTSLSYKLSIQLMQLVNDIARINPLTLRVILTSNSKNSLNNILFEKHFICKVWSLKVPDNSKRIALIKKYCEDLVDNDIEFENDNELLNLAVKADGYSTLDLKILMDRIYYQLQISNNSSANKINGKCNLILNNSIVEKALEGFTPFSLRNVHLTKNTGVGWDDIGALFEAKQMLLETLEWPTKYSKIFEKNPLRLRAGILLYGYAGCGKTLLASAVAEQCGLNFISIKGPEILNKYIGASEQSIRELFDKAQSVKPCVLFFDEFDSIAPKRGHDSTGVTDRIVNQLLTQMDGAEGLDGVYVLAATSRPDLIDSALLRPGRLDKSIICDLPGKPERYDILKSITSTDHNSKKIKIQPDTNLTELSNITEGFSGADLQGLCYNAYLKAVHKYLERYETVKVDQKTEKEDVLNGVQFKLVNTGLKNLGHGDFQKLRQRIQEYFESNSELQVKNNASDSDSSFASLLISTQDFYEALKDTKASISPNEYQKLKLIYDKFRNDRNGKMPSGEGSRDVGTRSSLM</sequence>
<dbReference type="GO" id="GO:0043335">
    <property type="term" value="P:protein unfolding"/>
    <property type="evidence" value="ECO:0007669"/>
    <property type="project" value="EnsemblFungi"/>
</dbReference>
<keyword evidence="5" id="KW-0547">Nucleotide-binding</keyword>
<feature type="domain" description="AAA+ ATPase" evidence="14">
    <location>
        <begin position="439"/>
        <end position="592"/>
    </location>
</feature>
<evidence type="ECO:0000256" key="3">
    <source>
        <dbReference type="ARBA" id="ARBA00022448"/>
    </source>
</evidence>
<dbReference type="GO" id="GO:0016887">
    <property type="term" value="F:ATP hydrolysis activity"/>
    <property type="evidence" value="ECO:0007669"/>
    <property type="project" value="EnsemblFungi"/>
</dbReference>
<dbReference type="Proteomes" id="UP000005666">
    <property type="component" value="Chromosome 15"/>
</dbReference>
<dbReference type="EMBL" id="HE612870">
    <property type="protein sequence ID" value="CCE66078.1"/>
    <property type="molecule type" value="Genomic_DNA"/>
</dbReference>
<dbReference type="InterPro" id="IPR011646">
    <property type="entry name" value="KAP_P-loop"/>
</dbReference>
<evidence type="ECO:0000259" key="14">
    <source>
        <dbReference type="SMART" id="SM00382"/>
    </source>
</evidence>
<dbReference type="OrthoDB" id="2187at2759"/>
<dbReference type="Pfam" id="PF07693">
    <property type="entry name" value="KAP_NTPase"/>
    <property type="match status" value="1"/>
</dbReference>
<dbReference type="InterPro" id="IPR003960">
    <property type="entry name" value="ATPase_AAA_CS"/>
</dbReference>
<evidence type="ECO:0000256" key="7">
    <source>
        <dbReference type="ARBA" id="ARBA00022840"/>
    </source>
</evidence>
<comment type="similarity">
    <text evidence="2">Belongs to the AAA ATPase family.</text>
</comment>
<evidence type="ECO:0000256" key="6">
    <source>
        <dbReference type="ARBA" id="ARBA00022801"/>
    </source>
</evidence>
<gene>
    <name evidence="15" type="primary">TPHA0O01090</name>
    <name evidence="15" type="ordered locus">TPHA_0O01090</name>
</gene>
<evidence type="ECO:0000256" key="13">
    <source>
        <dbReference type="SAM" id="MobiDB-lite"/>
    </source>
</evidence>
<dbReference type="Gene3D" id="3.10.330.10">
    <property type="match status" value="1"/>
</dbReference>
<dbReference type="GO" id="GO:0005778">
    <property type="term" value="C:peroxisomal membrane"/>
    <property type="evidence" value="ECO:0007669"/>
    <property type="project" value="EnsemblFungi"/>
</dbReference>
<feature type="region of interest" description="Disordered" evidence="13">
    <location>
        <begin position="1033"/>
        <end position="1053"/>
    </location>
</feature>
<dbReference type="FunFam" id="3.40.50.300:FF:000149">
    <property type="entry name" value="Nuclear valosin-containing protein-like"/>
    <property type="match status" value="1"/>
</dbReference>
<dbReference type="GeneID" id="11530569"/>
<evidence type="ECO:0000256" key="2">
    <source>
        <dbReference type="ARBA" id="ARBA00006914"/>
    </source>
</evidence>
<dbReference type="PANTHER" id="PTHR23077">
    <property type="entry name" value="AAA-FAMILY ATPASE"/>
    <property type="match status" value="1"/>
</dbReference>
<comment type="subcellular location">
    <subcellularLocation>
        <location evidence="1">Membrane</location>
    </subcellularLocation>
</comment>
<organism evidence="15 16">
    <name type="scientific">Tetrapisispora phaffii (strain ATCC 24235 / CBS 4417 / NBRC 1672 / NRRL Y-8282 / UCD 70-5)</name>
    <name type="common">Yeast</name>
    <name type="synonym">Fabospora phaffii</name>
    <dbReference type="NCBI Taxonomy" id="1071381"/>
    <lineage>
        <taxon>Eukaryota</taxon>
        <taxon>Fungi</taxon>
        <taxon>Dikarya</taxon>
        <taxon>Ascomycota</taxon>
        <taxon>Saccharomycotina</taxon>
        <taxon>Saccharomycetes</taxon>
        <taxon>Saccharomycetales</taxon>
        <taxon>Saccharomycetaceae</taxon>
        <taxon>Tetrapisispora</taxon>
    </lineage>
</organism>
<keyword evidence="8" id="KW-0653">Protein transport</keyword>
<name>G8C1Q0_TETPH</name>